<accession>A0AAV4MIY2</accession>
<reference evidence="1 2" key="1">
    <citation type="submission" date="2021-06" db="EMBL/GenBank/DDBJ databases">
        <title>Caerostris extrusa draft genome.</title>
        <authorList>
            <person name="Kono N."/>
            <person name="Arakawa K."/>
        </authorList>
    </citation>
    <scope>NUCLEOTIDE SEQUENCE [LARGE SCALE GENOMIC DNA]</scope>
</reference>
<sequence>MTNTYSSYSGHQNKNHLADDEVILFRMFYFVGLVFPVDLKSTFLKTLFHKLLEHGATVYYVVCHKSLLPRFKKAEILHGRCPFRLEFRQGLGQLYHLHNPGPAYSKPATHSLRISHHSHLVLSWSCEEECWILHNRSSANQRRGNAFQILPGVLQQCLRMHVSDGTGLLTAAAACFRIRPLLHVQCHHVLDDSECRQRSDISTDRASSPALCDGDWVLCGEFPGSGGARCSYRCQKFDSQSGVQIRLRRLQSKVLVVGNGVEFSVQSCCDWMGVVCSEARLFEKKTTSGIVTYAVLLSQLGKQAAPK</sequence>
<proteinExistence type="predicted"/>
<dbReference type="EMBL" id="BPLR01002294">
    <property type="protein sequence ID" value="GIX72250.1"/>
    <property type="molecule type" value="Genomic_DNA"/>
</dbReference>
<gene>
    <name evidence="1" type="ORF">CEXT_361131</name>
</gene>
<protein>
    <submittedName>
        <fullName evidence="1">Uncharacterized protein</fullName>
    </submittedName>
</protein>
<dbReference type="AlphaFoldDB" id="A0AAV4MIY2"/>
<comment type="caution">
    <text evidence="1">The sequence shown here is derived from an EMBL/GenBank/DDBJ whole genome shotgun (WGS) entry which is preliminary data.</text>
</comment>
<organism evidence="1 2">
    <name type="scientific">Caerostris extrusa</name>
    <name type="common">Bark spider</name>
    <name type="synonym">Caerostris bankana</name>
    <dbReference type="NCBI Taxonomy" id="172846"/>
    <lineage>
        <taxon>Eukaryota</taxon>
        <taxon>Metazoa</taxon>
        <taxon>Ecdysozoa</taxon>
        <taxon>Arthropoda</taxon>
        <taxon>Chelicerata</taxon>
        <taxon>Arachnida</taxon>
        <taxon>Araneae</taxon>
        <taxon>Araneomorphae</taxon>
        <taxon>Entelegynae</taxon>
        <taxon>Araneoidea</taxon>
        <taxon>Araneidae</taxon>
        <taxon>Caerostris</taxon>
    </lineage>
</organism>
<evidence type="ECO:0000313" key="1">
    <source>
        <dbReference type="EMBL" id="GIX72250.1"/>
    </source>
</evidence>
<dbReference type="Proteomes" id="UP001054945">
    <property type="component" value="Unassembled WGS sequence"/>
</dbReference>
<keyword evidence="2" id="KW-1185">Reference proteome</keyword>
<name>A0AAV4MIY2_CAEEX</name>
<evidence type="ECO:0000313" key="2">
    <source>
        <dbReference type="Proteomes" id="UP001054945"/>
    </source>
</evidence>